<evidence type="ECO:0000259" key="1">
    <source>
        <dbReference type="Pfam" id="PF01726"/>
    </source>
</evidence>
<feature type="domain" description="LexA repressor DNA-binding" evidence="1">
    <location>
        <begin position="55"/>
        <end position="116"/>
    </location>
</feature>
<dbReference type="EMBL" id="JAKREW010000066">
    <property type="protein sequence ID" value="MCG7509037.1"/>
    <property type="molecule type" value="Genomic_DNA"/>
</dbReference>
<dbReference type="Gene3D" id="1.10.10.10">
    <property type="entry name" value="Winged helix-like DNA-binding domain superfamily/Winged helix DNA-binding domain"/>
    <property type="match status" value="1"/>
</dbReference>
<protein>
    <recommendedName>
        <fullName evidence="1">LexA repressor DNA-binding domain-containing protein</fullName>
    </recommendedName>
</protein>
<name>A0ABS9QNK8_9HYPH</name>
<keyword evidence="3" id="KW-1185">Reference proteome</keyword>
<accession>A0ABS9QNK8</accession>
<organism evidence="2 3">
    <name type="scientific">Mesorhizobium retamae</name>
    <dbReference type="NCBI Taxonomy" id="2912854"/>
    <lineage>
        <taxon>Bacteria</taxon>
        <taxon>Pseudomonadati</taxon>
        <taxon>Pseudomonadota</taxon>
        <taxon>Alphaproteobacteria</taxon>
        <taxon>Hyphomicrobiales</taxon>
        <taxon>Phyllobacteriaceae</taxon>
        <taxon>Mesorhizobium</taxon>
    </lineage>
</organism>
<dbReference type="InterPro" id="IPR036388">
    <property type="entry name" value="WH-like_DNA-bd_sf"/>
</dbReference>
<comment type="caution">
    <text evidence="2">The sequence shown here is derived from an EMBL/GenBank/DDBJ whole genome shotgun (WGS) entry which is preliminary data.</text>
</comment>
<evidence type="ECO:0000313" key="3">
    <source>
        <dbReference type="Proteomes" id="UP001201701"/>
    </source>
</evidence>
<sequence length="123" mass="13555">MNRALQARAFIEADPLLAREVARQLGQAAFRPDLPANKETECFRVSGKNAPTRGGMTARQRALLVFLRGYIARHGIAPTFEEMKSGLGLASKAGIHRMITGLEERGFLTHAPRRARSIRLVSS</sequence>
<dbReference type="Proteomes" id="UP001201701">
    <property type="component" value="Unassembled WGS sequence"/>
</dbReference>
<dbReference type="InterPro" id="IPR036390">
    <property type="entry name" value="WH_DNA-bd_sf"/>
</dbReference>
<dbReference type="InterPro" id="IPR006199">
    <property type="entry name" value="LexA_DNA-bd_dom"/>
</dbReference>
<reference evidence="2 3" key="1">
    <citation type="submission" date="2022-02" db="EMBL/GenBank/DDBJ databases">
        <title>Draft genome sequence of Mezorhizobium retamae strain IRAMC:0171 isolated from Retama raetam nodules.</title>
        <authorList>
            <person name="Bengaied R."/>
            <person name="Sbissi I."/>
            <person name="Huber K."/>
            <person name="Ghodbane F."/>
            <person name="Nouioui I."/>
            <person name="Tarhouni M."/>
            <person name="Gtari M."/>
        </authorList>
    </citation>
    <scope>NUCLEOTIDE SEQUENCE [LARGE SCALE GENOMIC DNA]</scope>
    <source>
        <strain evidence="2 3">IRAMC:0171</strain>
    </source>
</reference>
<proteinExistence type="predicted"/>
<dbReference type="RefSeq" id="WP_239370535.1">
    <property type="nucleotide sequence ID" value="NZ_JAKREW010000066.1"/>
</dbReference>
<dbReference type="Pfam" id="PF01726">
    <property type="entry name" value="LexA_DNA_bind"/>
    <property type="match status" value="1"/>
</dbReference>
<dbReference type="SUPFAM" id="SSF46785">
    <property type="entry name" value="Winged helix' DNA-binding domain"/>
    <property type="match status" value="1"/>
</dbReference>
<evidence type="ECO:0000313" key="2">
    <source>
        <dbReference type="EMBL" id="MCG7509037.1"/>
    </source>
</evidence>
<gene>
    <name evidence="2" type="ORF">L4923_28780</name>
</gene>